<evidence type="ECO:0000256" key="7">
    <source>
        <dbReference type="ARBA" id="ARBA00022840"/>
    </source>
</evidence>
<comment type="similarity">
    <text evidence="1">Belongs to the protein kinase superfamily. AGC Ser/Thr protein kinase family.</text>
</comment>
<keyword evidence="4" id="KW-0808">Transferase</keyword>
<dbReference type="EC" id="2.7.11.1" evidence="2"/>
<sequence>MELRRLKALSLLGRGAKGIAFLVKDEESSDRTLALKVISKALIEKKRKNSEKAPKKIDSSDHRDHTMKRIWFERDVLSLLDHPLLPKLRGLVVTDEIVSFAMDYCPGGNLNNLRKQQTEKMFSEDLIRFYAAEIVIALEYLHGLGIVYRDLKPENILIQENGHLMVVDFDLSTKLISSKITRQSLKPDAEINNNTNVNTKMKKKKKSKRFSCLSLHRAGVSPVDSSTESKVAELAKRPMERSNSFVGTEEYVSPEIISGTGHDSAVDRWGLGVVIYEMLYGRTPFRGSNRSETFYRILTKEPELVGDRTALRDLIRKLLEKDPEKRISMEEIKGHEFFKGVAWDSVVRISRPPYIPPPQIWEEDVEGIKGIDVEAYVKEACESFDNEEGQNGNCDDKIGGKWDHKKATQTQSYKKDVWRIGLSSPIKTSEFSVF</sequence>
<dbReference type="Gene3D" id="3.30.200.20">
    <property type="entry name" value="Phosphorylase Kinase, domain 1"/>
    <property type="match status" value="1"/>
</dbReference>
<protein>
    <recommendedName>
        <fullName evidence="2">non-specific serine/threonine protein kinase</fullName>
        <ecNumber evidence="2">2.7.11.1</ecNumber>
    </recommendedName>
</protein>
<dbReference type="FunFam" id="1.10.510.10:FF:000294">
    <property type="entry name" value="Serine/threonine-protein kinase OXI1"/>
    <property type="match status" value="1"/>
</dbReference>
<comment type="caution">
    <text evidence="11">The sequence shown here is derived from an EMBL/GenBank/DDBJ whole genome shotgun (WGS) entry which is preliminary data.</text>
</comment>
<evidence type="ECO:0000256" key="2">
    <source>
        <dbReference type="ARBA" id="ARBA00012513"/>
    </source>
</evidence>
<dbReference type="SUPFAM" id="SSF56112">
    <property type="entry name" value="Protein kinase-like (PK-like)"/>
    <property type="match status" value="1"/>
</dbReference>
<keyword evidence="6" id="KW-0418">Kinase</keyword>
<keyword evidence="5" id="KW-0547">Nucleotide-binding</keyword>
<dbReference type="InterPro" id="IPR000719">
    <property type="entry name" value="Prot_kinase_dom"/>
</dbReference>
<reference evidence="11 12" key="1">
    <citation type="submission" date="2024-01" db="EMBL/GenBank/DDBJ databases">
        <title>Genome assemblies of Stephania.</title>
        <authorList>
            <person name="Yang L."/>
        </authorList>
    </citation>
    <scope>NUCLEOTIDE SEQUENCE [LARGE SCALE GENOMIC DNA]</scope>
    <source>
        <strain evidence="11">QJT</strain>
        <tissue evidence="11">Leaf</tissue>
    </source>
</reference>
<accession>A0AAP0JTV6</accession>
<evidence type="ECO:0000256" key="4">
    <source>
        <dbReference type="ARBA" id="ARBA00022679"/>
    </source>
</evidence>
<evidence type="ECO:0000256" key="6">
    <source>
        <dbReference type="ARBA" id="ARBA00022777"/>
    </source>
</evidence>
<name>A0AAP0JTV6_9MAGN</name>
<dbReference type="PROSITE" id="PS50011">
    <property type="entry name" value="PROTEIN_KINASE_DOM"/>
    <property type="match status" value="1"/>
</dbReference>
<evidence type="ECO:0000259" key="10">
    <source>
        <dbReference type="PROSITE" id="PS50011"/>
    </source>
</evidence>
<dbReference type="AlphaFoldDB" id="A0AAP0JTV6"/>
<dbReference type="FunFam" id="1.10.510.10:FF:000312">
    <property type="entry name" value="Serine/threonine-protein kinase OXI1"/>
    <property type="match status" value="1"/>
</dbReference>
<gene>
    <name evidence="11" type="ORF">Sjap_009524</name>
</gene>
<dbReference type="GO" id="GO:0005524">
    <property type="term" value="F:ATP binding"/>
    <property type="evidence" value="ECO:0007669"/>
    <property type="project" value="UniProtKB-KW"/>
</dbReference>
<dbReference type="Pfam" id="PF00069">
    <property type="entry name" value="Pkinase"/>
    <property type="match status" value="2"/>
</dbReference>
<evidence type="ECO:0000313" key="11">
    <source>
        <dbReference type="EMBL" id="KAK9138930.1"/>
    </source>
</evidence>
<evidence type="ECO:0000256" key="3">
    <source>
        <dbReference type="ARBA" id="ARBA00022527"/>
    </source>
</evidence>
<comment type="catalytic activity">
    <reaction evidence="9">
        <text>L-seryl-[protein] + ATP = O-phospho-L-seryl-[protein] + ADP + H(+)</text>
        <dbReference type="Rhea" id="RHEA:17989"/>
        <dbReference type="Rhea" id="RHEA-COMP:9863"/>
        <dbReference type="Rhea" id="RHEA-COMP:11604"/>
        <dbReference type="ChEBI" id="CHEBI:15378"/>
        <dbReference type="ChEBI" id="CHEBI:29999"/>
        <dbReference type="ChEBI" id="CHEBI:30616"/>
        <dbReference type="ChEBI" id="CHEBI:83421"/>
        <dbReference type="ChEBI" id="CHEBI:456216"/>
        <dbReference type="EC" id="2.7.11.1"/>
    </reaction>
</comment>
<dbReference type="GO" id="GO:0004674">
    <property type="term" value="F:protein serine/threonine kinase activity"/>
    <property type="evidence" value="ECO:0007669"/>
    <property type="project" value="UniProtKB-KW"/>
</dbReference>
<organism evidence="11 12">
    <name type="scientific">Stephania japonica</name>
    <dbReference type="NCBI Taxonomy" id="461633"/>
    <lineage>
        <taxon>Eukaryota</taxon>
        <taxon>Viridiplantae</taxon>
        <taxon>Streptophyta</taxon>
        <taxon>Embryophyta</taxon>
        <taxon>Tracheophyta</taxon>
        <taxon>Spermatophyta</taxon>
        <taxon>Magnoliopsida</taxon>
        <taxon>Ranunculales</taxon>
        <taxon>Menispermaceae</taxon>
        <taxon>Menispermoideae</taxon>
        <taxon>Cissampelideae</taxon>
        <taxon>Stephania</taxon>
    </lineage>
</organism>
<evidence type="ECO:0000313" key="12">
    <source>
        <dbReference type="Proteomes" id="UP001417504"/>
    </source>
</evidence>
<keyword evidence="3" id="KW-0723">Serine/threonine-protein kinase</keyword>
<dbReference type="SMART" id="SM00220">
    <property type="entry name" value="S_TKc"/>
    <property type="match status" value="1"/>
</dbReference>
<dbReference type="PROSITE" id="PS00108">
    <property type="entry name" value="PROTEIN_KINASE_ST"/>
    <property type="match status" value="1"/>
</dbReference>
<dbReference type="EMBL" id="JBBNAE010000003">
    <property type="protein sequence ID" value="KAK9138930.1"/>
    <property type="molecule type" value="Genomic_DNA"/>
</dbReference>
<proteinExistence type="inferred from homology"/>
<dbReference type="InterPro" id="IPR011009">
    <property type="entry name" value="Kinase-like_dom_sf"/>
</dbReference>
<evidence type="ECO:0000256" key="9">
    <source>
        <dbReference type="ARBA" id="ARBA00048679"/>
    </source>
</evidence>
<comment type="catalytic activity">
    <reaction evidence="8">
        <text>L-threonyl-[protein] + ATP = O-phospho-L-threonyl-[protein] + ADP + H(+)</text>
        <dbReference type="Rhea" id="RHEA:46608"/>
        <dbReference type="Rhea" id="RHEA-COMP:11060"/>
        <dbReference type="Rhea" id="RHEA-COMP:11605"/>
        <dbReference type="ChEBI" id="CHEBI:15378"/>
        <dbReference type="ChEBI" id="CHEBI:30013"/>
        <dbReference type="ChEBI" id="CHEBI:30616"/>
        <dbReference type="ChEBI" id="CHEBI:61977"/>
        <dbReference type="ChEBI" id="CHEBI:456216"/>
        <dbReference type="EC" id="2.7.11.1"/>
    </reaction>
</comment>
<dbReference type="PANTHER" id="PTHR45637">
    <property type="entry name" value="FLIPPASE KINASE 1-RELATED"/>
    <property type="match status" value="1"/>
</dbReference>
<dbReference type="InterPro" id="IPR008271">
    <property type="entry name" value="Ser/Thr_kinase_AS"/>
</dbReference>
<evidence type="ECO:0000256" key="8">
    <source>
        <dbReference type="ARBA" id="ARBA00047899"/>
    </source>
</evidence>
<keyword evidence="12" id="KW-1185">Reference proteome</keyword>
<keyword evidence="7" id="KW-0067">ATP-binding</keyword>
<feature type="domain" description="Protein kinase" evidence="10">
    <location>
        <begin position="6"/>
        <end position="338"/>
    </location>
</feature>
<evidence type="ECO:0000256" key="5">
    <source>
        <dbReference type="ARBA" id="ARBA00022741"/>
    </source>
</evidence>
<dbReference type="Proteomes" id="UP001417504">
    <property type="component" value="Unassembled WGS sequence"/>
</dbReference>
<dbReference type="Gene3D" id="1.10.510.10">
    <property type="entry name" value="Transferase(Phosphotransferase) domain 1"/>
    <property type="match status" value="2"/>
</dbReference>
<evidence type="ECO:0000256" key="1">
    <source>
        <dbReference type="ARBA" id="ARBA00009903"/>
    </source>
</evidence>